<sequence>MKPGALQKKAGAGLCLLLCLLTLAACGGGQTLGSTHTQVPEPSAEAPAAEGSTAPAASETAPAETPLPAAADEPVLQDGKTYTGLAPLALREFKVEDPENTRGLSTEKRGYSYGVAKDGQPHTTSVQNQRYFAENGYRAFCLDTKSTEKTLYLTFDCGYENGYTEKILDTLREKDVPAAFFCTLPQVEAEPELIARMIAEGHIVGNHSVRHPSFPTLSRLDMAAELQGMDNYLRTNFGYSEPYFRFPMGEYSDCALDLVGSLGYQSVFWSVAYADWDLENQKGADYAFNTVTARLHPGAVLLLHSVSPDNANALGDIIDYARSEGYVFQSLRDFPTA</sequence>
<dbReference type="InterPro" id="IPR002509">
    <property type="entry name" value="NODB_dom"/>
</dbReference>
<dbReference type="PROSITE" id="PS51257">
    <property type="entry name" value="PROKAR_LIPOPROTEIN"/>
    <property type="match status" value="1"/>
</dbReference>
<organism evidence="4 5">
    <name type="scientific">Candidatus Fimenecus excrementigallinarum</name>
    <dbReference type="NCBI Taxonomy" id="2840816"/>
    <lineage>
        <taxon>Bacteria</taxon>
        <taxon>Bacillati</taxon>
        <taxon>Bacillota</taxon>
        <taxon>Clostridia</taxon>
        <taxon>Candidatus Fimenecus</taxon>
    </lineage>
</organism>
<feature type="domain" description="NodB homology" evidence="3">
    <location>
        <begin position="149"/>
        <end position="329"/>
    </location>
</feature>
<feature type="compositionally biased region" description="Low complexity" evidence="1">
    <location>
        <begin position="40"/>
        <end position="74"/>
    </location>
</feature>
<evidence type="ECO:0000256" key="1">
    <source>
        <dbReference type="SAM" id="MobiDB-lite"/>
    </source>
</evidence>
<keyword evidence="2" id="KW-0732">Signal</keyword>
<dbReference type="GO" id="GO:0005975">
    <property type="term" value="P:carbohydrate metabolic process"/>
    <property type="evidence" value="ECO:0007669"/>
    <property type="project" value="InterPro"/>
</dbReference>
<evidence type="ECO:0000256" key="2">
    <source>
        <dbReference type="SAM" id="SignalP"/>
    </source>
</evidence>
<proteinExistence type="predicted"/>
<evidence type="ECO:0000313" key="5">
    <source>
        <dbReference type="Proteomes" id="UP000824071"/>
    </source>
</evidence>
<dbReference type="PANTHER" id="PTHR10587">
    <property type="entry name" value="GLYCOSYL TRANSFERASE-RELATED"/>
    <property type="match status" value="1"/>
</dbReference>
<gene>
    <name evidence="4" type="ORF">IAC53_02670</name>
</gene>
<dbReference type="EMBL" id="DVMW01000024">
    <property type="protein sequence ID" value="HIU35495.1"/>
    <property type="molecule type" value="Genomic_DNA"/>
</dbReference>
<dbReference type="AlphaFoldDB" id="A0A9D1IDM1"/>
<dbReference type="SUPFAM" id="SSF88713">
    <property type="entry name" value="Glycoside hydrolase/deacetylase"/>
    <property type="match status" value="1"/>
</dbReference>
<dbReference type="Gene3D" id="3.20.20.370">
    <property type="entry name" value="Glycoside hydrolase/deacetylase"/>
    <property type="match status" value="1"/>
</dbReference>
<evidence type="ECO:0000259" key="3">
    <source>
        <dbReference type="PROSITE" id="PS51677"/>
    </source>
</evidence>
<accession>A0A9D1IDM1</accession>
<reference evidence="4" key="2">
    <citation type="journal article" date="2021" name="PeerJ">
        <title>Extensive microbial diversity within the chicken gut microbiome revealed by metagenomics and culture.</title>
        <authorList>
            <person name="Gilroy R."/>
            <person name="Ravi A."/>
            <person name="Getino M."/>
            <person name="Pursley I."/>
            <person name="Horton D.L."/>
            <person name="Alikhan N.F."/>
            <person name="Baker D."/>
            <person name="Gharbi K."/>
            <person name="Hall N."/>
            <person name="Watson M."/>
            <person name="Adriaenssens E.M."/>
            <person name="Foster-Nyarko E."/>
            <person name="Jarju S."/>
            <person name="Secka A."/>
            <person name="Antonio M."/>
            <person name="Oren A."/>
            <person name="Chaudhuri R.R."/>
            <person name="La Ragione R."/>
            <person name="Hildebrand F."/>
            <person name="Pallen M.J."/>
        </authorList>
    </citation>
    <scope>NUCLEOTIDE SEQUENCE</scope>
    <source>
        <strain evidence="4">ChiGjej1B1-19959</strain>
    </source>
</reference>
<dbReference type="Pfam" id="PF01522">
    <property type="entry name" value="Polysacc_deac_1"/>
    <property type="match status" value="1"/>
</dbReference>
<reference evidence="4" key="1">
    <citation type="submission" date="2020-10" db="EMBL/GenBank/DDBJ databases">
        <authorList>
            <person name="Gilroy R."/>
        </authorList>
    </citation>
    <scope>NUCLEOTIDE SEQUENCE</scope>
    <source>
        <strain evidence="4">ChiGjej1B1-19959</strain>
    </source>
</reference>
<dbReference type="PANTHER" id="PTHR10587:SF78">
    <property type="entry name" value="PEPTIDOGLYCAN-N-ACETYLMURAMIC ACID DEACETYLASE PDAA"/>
    <property type="match status" value="1"/>
</dbReference>
<dbReference type="GO" id="GO:0016810">
    <property type="term" value="F:hydrolase activity, acting on carbon-nitrogen (but not peptide) bonds"/>
    <property type="evidence" value="ECO:0007669"/>
    <property type="project" value="InterPro"/>
</dbReference>
<dbReference type="PROSITE" id="PS51677">
    <property type="entry name" value="NODB"/>
    <property type="match status" value="1"/>
</dbReference>
<feature type="signal peptide" evidence="2">
    <location>
        <begin position="1"/>
        <end position="24"/>
    </location>
</feature>
<dbReference type="GO" id="GO:0016020">
    <property type="term" value="C:membrane"/>
    <property type="evidence" value="ECO:0007669"/>
    <property type="project" value="TreeGrafter"/>
</dbReference>
<name>A0A9D1IDM1_9FIRM</name>
<feature type="region of interest" description="Disordered" evidence="1">
    <location>
        <begin position="34"/>
        <end position="76"/>
    </location>
</feature>
<dbReference type="InterPro" id="IPR011330">
    <property type="entry name" value="Glyco_hydro/deAcase_b/a-brl"/>
</dbReference>
<protein>
    <submittedName>
        <fullName evidence="4">Polysaccharide deacetylase family protein</fullName>
    </submittedName>
</protein>
<comment type="caution">
    <text evidence="4">The sequence shown here is derived from an EMBL/GenBank/DDBJ whole genome shotgun (WGS) entry which is preliminary data.</text>
</comment>
<feature type="chain" id="PRO_5038912218" evidence="2">
    <location>
        <begin position="25"/>
        <end position="337"/>
    </location>
</feature>
<evidence type="ECO:0000313" key="4">
    <source>
        <dbReference type="EMBL" id="HIU35495.1"/>
    </source>
</evidence>
<dbReference type="Proteomes" id="UP000824071">
    <property type="component" value="Unassembled WGS sequence"/>
</dbReference>
<dbReference type="InterPro" id="IPR050248">
    <property type="entry name" value="Polysacc_deacetylase_ArnD"/>
</dbReference>